<name>A0AAD4K0Z0_9MUSC</name>
<sequence>MEILSNECNFNPKHFNVFNLSIIEDRVYAEMGTKTKIMQGFKIYLDVELRLQNAKKYNSVFSYNMDICRSLLSLRNAFYKKWVVSILKYGNFSDKCPVLPGYYYLKDFKLEDDLIPGFMFSGDYRIHLKGFYGRFKANSADTFMHCVFIVRLS</sequence>
<evidence type="ECO:0000313" key="2">
    <source>
        <dbReference type="EMBL" id="KAH8371622.1"/>
    </source>
</evidence>
<dbReference type="EMBL" id="JAJJHW010002585">
    <property type="protein sequence ID" value="KAH8371622.1"/>
    <property type="molecule type" value="Genomic_DNA"/>
</dbReference>
<dbReference type="InterPro" id="IPR036846">
    <property type="entry name" value="GM2-AP_sf"/>
</dbReference>
<dbReference type="AlphaFoldDB" id="A0AAD4K0Z0"/>
<dbReference type="SMART" id="SM00697">
    <property type="entry name" value="DM8"/>
    <property type="match status" value="1"/>
</dbReference>
<accession>A0AAD4K0Z0</accession>
<dbReference type="PANTHER" id="PTHR20898">
    <property type="entry name" value="DAEDALUS ON 3-RELATED-RELATED"/>
    <property type="match status" value="1"/>
</dbReference>
<keyword evidence="1" id="KW-0732">Signal</keyword>
<proteinExistence type="predicted"/>
<protein>
    <submittedName>
        <fullName evidence="2">Uncharacterized protein</fullName>
    </submittedName>
</protein>
<dbReference type="Pfam" id="PF06477">
    <property type="entry name" value="DUF1091"/>
    <property type="match status" value="1"/>
</dbReference>
<organism evidence="2 3">
    <name type="scientific">Drosophila rubida</name>
    <dbReference type="NCBI Taxonomy" id="30044"/>
    <lineage>
        <taxon>Eukaryota</taxon>
        <taxon>Metazoa</taxon>
        <taxon>Ecdysozoa</taxon>
        <taxon>Arthropoda</taxon>
        <taxon>Hexapoda</taxon>
        <taxon>Insecta</taxon>
        <taxon>Pterygota</taxon>
        <taxon>Neoptera</taxon>
        <taxon>Endopterygota</taxon>
        <taxon>Diptera</taxon>
        <taxon>Brachycera</taxon>
        <taxon>Muscomorpha</taxon>
        <taxon>Ephydroidea</taxon>
        <taxon>Drosophilidae</taxon>
        <taxon>Drosophila</taxon>
    </lineage>
</organism>
<dbReference type="Gene3D" id="2.70.220.10">
    <property type="entry name" value="Ganglioside GM2 activator"/>
    <property type="match status" value="1"/>
</dbReference>
<keyword evidence="3" id="KW-1185">Reference proteome</keyword>
<evidence type="ECO:0000256" key="1">
    <source>
        <dbReference type="ARBA" id="ARBA00022729"/>
    </source>
</evidence>
<dbReference type="PANTHER" id="PTHR20898:SF0">
    <property type="entry name" value="DAEDALUS ON 3-RELATED"/>
    <property type="match status" value="1"/>
</dbReference>
<comment type="caution">
    <text evidence="2">The sequence shown here is derived from an EMBL/GenBank/DDBJ whole genome shotgun (WGS) entry which is preliminary data.</text>
</comment>
<evidence type="ECO:0000313" key="3">
    <source>
        <dbReference type="Proteomes" id="UP001200034"/>
    </source>
</evidence>
<gene>
    <name evidence="2" type="ORF">KR093_008286</name>
</gene>
<dbReference type="InterPro" id="IPR010512">
    <property type="entry name" value="DUF1091"/>
</dbReference>
<reference evidence="2" key="1">
    <citation type="journal article" date="2021" name="Mol. Ecol. Resour.">
        <title>Phylogenomic analyses of the genus Drosophila reveals genomic signals of climate adaptation.</title>
        <authorList>
            <person name="Li F."/>
            <person name="Rane R.V."/>
            <person name="Luria V."/>
            <person name="Xiong Z."/>
            <person name="Chen J."/>
            <person name="Li Z."/>
            <person name="Catullo R.A."/>
            <person name="Griffin P.C."/>
            <person name="Schiffer M."/>
            <person name="Pearce S."/>
            <person name="Lee S.F."/>
            <person name="McElroy K."/>
            <person name="Stocker A."/>
            <person name="Shirriffs J."/>
            <person name="Cockerell F."/>
            <person name="Coppin C."/>
            <person name="Sgro C.M."/>
            <person name="Karger A."/>
            <person name="Cain J.W."/>
            <person name="Weber J.A."/>
            <person name="Santpere G."/>
            <person name="Kirschner M.W."/>
            <person name="Hoffmann A.A."/>
            <person name="Oakeshott J.G."/>
            <person name="Zhang G."/>
        </authorList>
    </citation>
    <scope>NUCLEOTIDE SEQUENCE</scope>
    <source>
        <strain evidence="2">BGI-SZ-2011g</strain>
    </source>
</reference>
<dbReference type="Proteomes" id="UP001200034">
    <property type="component" value="Unassembled WGS sequence"/>
</dbReference>